<name>A0A0E3V2G5_9BURK</name>
<dbReference type="InterPro" id="IPR022742">
    <property type="entry name" value="Hydrolase_4"/>
</dbReference>
<keyword evidence="3" id="KW-1185">Reference proteome</keyword>
<dbReference type="Proteomes" id="UP000061135">
    <property type="component" value="Chromosome"/>
</dbReference>
<sequence length="244" mass="26297">MKIIICLISLFMPAFVYGQLLEVPQTGETPTKTFLIETAKPKAVVLLFIGGDGVLDLKSDGSTTKQNPLNRSAGLWQQYGINSVLVDSPYDLGDARRGNVRGKSEHLARVESVVKYYRNKFNVPVWIFGHSMGTVTAVQFANQNEKSGAVAGIIIAGTHIGETLGNNFSKPVMAIHHKKEACAATPISASESIIKGRSKETKSELVMIDGGEDVGLPCMGLAYHGFNKVEDQMVSAAAKFILAN</sequence>
<gene>
    <name evidence="2" type="ORF">CL55_00020350</name>
</gene>
<proteinExistence type="predicted"/>
<dbReference type="HOGENOM" id="CLU_086027_0_0_4"/>
<dbReference type="SUPFAM" id="SSF53474">
    <property type="entry name" value="alpha/beta-Hydrolases"/>
    <property type="match status" value="1"/>
</dbReference>
<dbReference type="AlphaFoldDB" id="A0A0E3V2G5"/>
<dbReference type="KEGG" id="pdq:CL55_00020350"/>
<organism evidence="2 3">
    <name type="scientific">Polynucleobacter duraquae</name>
    <dbReference type="NCBI Taxonomy" id="1835254"/>
    <lineage>
        <taxon>Bacteria</taxon>
        <taxon>Pseudomonadati</taxon>
        <taxon>Pseudomonadota</taxon>
        <taxon>Betaproteobacteria</taxon>
        <taxon>Burkholderiales</taxon>
        <taxon>Burkholderiaceae</taxon>
        <taxon>Polynucleobacter</taxon>
    </lineage>
</organism>
<protein>
    <recommendedName>
        <fullName evidence="1">Serine aminopeptidase S33 domain-containing protein</fullName>
    </recommendedName>
</protein>
<dbReference type="STRING" id="1835254.CL55_00020350"/>
<dbReference type="EMBL" id="CP007501">
    <property type="protein sequence ID" value="AKD26368.1"/>
    <property type="molecule type" value="Genomic_DNA"/>
</dbReference>
<evidence type="ECO:0000313" key="2">
    <source>
        <dbReference type="EMBL" id="AKD26368.1"/>
    </source>
</evidence>
<dbReference type="RefSeq" id="WP_046331001.1">
    <property type="nucleotide sequence ID" value="NZ_CP007501.1"/>
</dbReference>
<dbReference type="PATRIC" id="fig|576611.7.peg.2064"/>
<evidence type="ECO:0000259" key="1">
    <source>
        <dbReference type="Pfam" id="PF12146"/>
    </source>
</evidence>
<reference evidence="2 3" key="1">
    <citation type="submission" date="2014-03" db="EMBL/GenBank/DDBJ databases">
        <title>Genome of Polynucleobacter strain MWH-MoK4.</title>
        <authorList>
            <person name="Hahn M.W."/>
        </authorList>
    </citation>
    <scope>NUCLEOTIDE SEQUENCE [LARGE SCALE GENOMIC DNA]</scope>
    <source>
        <strain evidence="2 3">MWH-MoK4</strain>
    </source>
</reference>
<accession>A0A0E3V2G5</accession>
<dbReference type="InterPro" id="IPR029058">
    <property type="entry name" value="AB_hydrolase_fold"/>
</dbReference>
<dbReference type="Pfam" id="PF12146">
    <property type="entry name" value="Hydrolase_4"/>
    <property type="match status" value="1"/>
</dbReference>
<dbReference type="Gene3D" id="3.40.50.1820">
    <property type="entry name" value="alpha/beta hydrolase"/>
    <property type="match status" value="1"/>
</dbReference>
<feature type="domain" description="Serine aminopeptidase S33" evidence="1">
    <location>
        <begin position="95"/>
        <end position="168"/>
    </location>
</feature>
<evidence type="ECO:0000313" key="3">
    <source>
        <dbReference type="Proteomes" id="UP000061135"/>
    </source>
</evidence>